<keyword evidence="3" id="KW-1185">Reference proteome</keyword>
<protein>
    <submittedName>
        <fullName evidence="2">Uncharacterized protein</fullName>
    </submittedName>
</protein>
<feature type="compositionally biased region" description="Basic residues" evidence="1">
    <location>
        <begin position="9"/>
        <end position="20"/>
    </location>
</feature>
<dbReference type="EMBL" id="SIHI01000004">
    <property type="protein sequence ID" value="TWT55417.1"/>
    <property type="molecule type" value="Genomic_DNA"/>
</dbReference>
<proteinExistence type="predicted"/>
<sequence>MRGRDALKTHHSYPLRKAHIQRVTGTGQKAEDRKRAPILESADSSPLDSDRDSPSVLLRPCDSDPAKQEQLFMTIDDRVLNG</sequence>
<reference evidence="2 3" key="1">
    <citation type="submission" date="2019-02" db="EMBL/GenBank/DDBJ databases">
        <title>Deep-cultivation of Planctomycetes and their phenomic and genomic characterization uncovers novel biology.</title>
        <authorList>
            <person name="Wiegand S."/>
            <person name="Jogler M."/>
            <person name="Boedeker C."/>
            <person name="Pinto D."/>
            <person name="Vollmers J."/>
            <person name="Rivas-Marin E."/>
            <person name="Kohn T."/>
            <person name="Peeters S.H."/>
            <person name="Heuer A."/>
            <person name="Rast P."/>
            <person name="Oberbeckmann S."/>
            <person name="Bunk B."/>
            <person name="Jeske O."/>
            <person name="Meyerdierks A."/>
            <person name="Storesund J.E."/>
            <person name="Kallscheuer N."/>
            <person name="Luecker S."/>
            <person name="Lage O.M."/>
            <person name="Pohl T."/>
            <person name="Merkel B.J."/>
            <person name="Hornburger P."/>
            <person name="Mueller R.-W."/>
            <person name="Bruemmer F."/>
            <person name="Labrenz M."/>
            <person name="Spormann A.M."/>
            <person name="Op Den Camp H."/>
            <person name="Overmann J."/>
            <person name="Amann R."/>
            <person name="Jetten M.S.M."/>
            <person name="Mascher T."/>
            <person name="Medema M.H."/>
            <person name="Devos D.P."/>
            <person name="Kaster A.-K."/>
            <person name="Ovreas L."/>
            <person name="Rohde M."/>
            <person name="Galperin M.Y."/>
            <person name="Jogler C."/>
        </authorList>
    </citation>
    <scope>NUCLEOTIDE SEQUENCE [LARGE SCALE GENOMIC DNA]</scope>
    <source>
        <strain evidence="2 3">KOR42</strain>
    </source>
</reference>
<feature type="region of interest" description="Disordered" evidence="1">
    <location>
        <begin position="1"/>
        <end position="69"/>
    </location>
</feature>
<dbReference type="Proteomes" id="UP000317243">
    <property type="component" value="Unassembled WGS sequence"/>
</dbReference>
<evidence type="ECO:0000313" key="2">
    <source>
        <dbReference type="EMBL" id="TWT55417.1"/>
    </source>
</evidence>
<comment type="caution">
    <text evidence="2">The sequence shown here is derived from an EMBL/GenBank/DDBJ whole genome shotgun (WGS) entry which is preliminary data.</text>
</comment>
<dbReference type="AlphaFoldDB" id="A0A5C5WXN0"/>
<gene>
    <name evidence="2" type="ORF">KOR42_28030</name>
</gene>
<accession>A0A5C5WXN0</accession>
<organism evidence="2 3">
    <name type="scientific">Thalassoglobus neptunius</name>
    <dbReference type="NCBI Taxonomy" id="1938619"/>
    <lineage>
        <taxon>Bacteria</taxon>
        <taxon>Pseudomonadati</taxon>
        <taxon>Planctomycetota</taxon>
        <taxon>Planctomycetia</taxon>
        <taxon>Planctomycetales</taxon>
        <taxon>Planctomycetaceae</taxon>
        <taxon>Thalassoglobus</taxon>
    </lineage>
</organism>
<evidence type="ECO:0000256" key="1">
    <source>
        <dbReference type="SAM" id="MobiDB-lite"/>
    </source>
</evidence>
<name>A0A5C5WXN0_9PLAN</name>
<evidence type="ECO:0000313" key="3">
    <source>
        <dbReference type="Proteomes" id="UP000317243"/>
    </source>
</evidence>